<dbReference type="InterPro" id="IPR010865">
    <property type="entry name" value="DUF1499"/>
</dbReference>
<proteinExistence type="predicted"/>
<feature type="chain" id="PRO_5030604652" evidence="1">
    <location>
        <begin position="18"/>
        <end position="182"/>
    </location>
</feature>
<dbReference type="PANTHER" id="PTHR34801">
    <property type="entry name" value="EXPRESSED PROTEIN"/>
    <property type="match status" value="1"/>
</dbReference>
<organism evidence="2">
    <name type="scientific">Asterionellopsis glacialis</name>
    <dbReference type="NCBI Taxonomy" id="33640"/>
    <lineage>
        <taxon>Eukaryota</taxon>
        <taxon>Sar</taxon>
        <taxon>Stramenopiles</taxon>
        <taxon>Ochrophyta</taxon>
        <taxon>Bacillariophyta</taxon>
        <taxon>Fragilariophyceae</taxon>
        <taxon>Fragilariophycidae</taxon>
        <taxon>Fragilariales</taxon>
        <taxon>Fragilariaceae</taxon>
        <taxon>Asterionellopsis</taxon>
    </lineage>
</organism>
<dbReference type="EMBL" id="HBEX01002155">
    <property type="protein sequence ID" value="CAD8596600.1"/>
    <property type="molecule type" value="Transcribed_RNA"/>
</dbReference>
<evidence type="ECO:0000313" key="2">
    <source>
        <dbReference type="EMBL" id="CAD8596600.1"/>
    </source>
</evidence>
<keyword evidence="1" id="KW-0732">Signal</keyword>
<evidence type="ECO:0000256" key="1">
    <source>
        <dbReference type="SAM" id="SignalP"/>
    </source>
</evidence>
<gene>
    <name evidence="2" type="ORF">AGLA0713_LOCUS1428</name>
</gene>
<dbReference type="PANTHER" id="PTHR34801:SF6">
    <property type="entry name" value="SLL1620 PROTEIN"/>
    <property type="match status" value="1"/>
</dbReference>
<accession>A0A7S0KYB5</accession>
<feature type="signal peptide" evidence="1">
    <location>
        <begin position="1"/>
        <end position="17"/>
    </location>
</feature>
<sequence>MKFSVLILALTASAANAYSVSNSRRQVFQRAFGSAAAVAVASPQLAQALEQCPSGANNCVRTSWSPPSGTSKADAAKAVRAAIEAYPQEGQNDVDGGGWSIAEDDLDGSGKARVEYRSSGKKFFAKAFNGGKPFVDDLQIEIKDSGNVEIKSSSRVGDSDFGVNKSRVSYLAAGLQSQGWGI</sequence>
<dbReference type="Pfam" id="PF07386">
    <property type="entry name" value="DUF1499"/>
    <property type="match status" value="1"/>
</dbReference>
<dbReference type="AlphaFoldDB" id="A0A7S0KYB5"/>
<name>A0A7S0KYB5_9STRA</name>
<reference evidence="2" key="1">
    <citation type="submission" date="2021-01" db="EMBL/GenBank/DDBJ databases">
        <authorList>
            <person name="Corre E."/>
            <person name="Pelletier E."/>
            <person name="Niang G."/>
            <person name="Scheremetjew M."/>
            <person name="Finn R."/>
            <person name="Kale V."/>
            <person name="Holt S."/>
            <person name="Cochrane G."/>
            <person name="Meng A."/>
            <person name="Brown T."/>
            <person name="Cohen L."/>
        </authorList>
    </citation>
    <scope>NUCLEOTIDE SEQUENCE</scope>
</reference>
<protein>
    <submittedName>
        <fullName evidence="2">Uncharacterized protein</fullName>
    </submittedName>
</protein>